<organism evidence="1 2">
    <name type="scientific">Sphingomonas pokkalii</name>
    <dbReference type="NCBI Taxonomy" id="2175090"/>
    <lineage>
        <taxon>Bacteria</taxon>
        <taxon>Pseudomonadati</taxon>
        <taxon>Pseudomonadota</taxon>
        <taxon>Alphaproteobacteria</taxon>
        <taxon>Sphingomonadales</taxon>
        <taxon>Sphingomonadaceae</taxon>
        <taxon>Sphingomonas</taxon>
    </lineage>
</organism>
<evidence type="ECO:0000313" key="2">
    <source>
        <dbReference type="Proteomes" id="UP000245890"/>
    </source>
</evidence>
<proteinExistence type="predicted"/>
<name>A0A2U0SG48_9SPHN</name>
<gene>
    <name evidence="1" type="ORF">DD559_14205</name>
</gene>
<accession>A0A2U0SG48</accession>
<dbReference type="EMBL" id="QENQ01000001">
    <property type="protein sequence ID" value="PVX30349.1"/>
    <property type="molecule type" value="Genomic_DNA"/>
</dbReference>
<dbReference type="Proteomes" id="UP000245890">
    <property type="component" value="Unassembled WGS sequence"/>
</dbReference>
<reference evidence="1 2" key="1">
    <citation type="submission" date="2018-05" db="EMBL/GenBank/DDBJ databases">
        <title>Description of Sphingomonas pokkalii sp nov, isolated from the rhizosphere of saline tolerant pokkali rice and its draft genome analysis.</title>
        <authorList>
            <person name="Menon R."/>
            <person name="Kumari S."/>
            <person name="Rameshkumar N."/>
        </authorList>
    </citation>
    <scope>NUCLEOTIDE SEQUENCE [LARGE SCALE GENOMIC DNA]</scope>
    <source>
        <strain evidence="1 2">L3B27</strain>
    </source>
</reference>
<dbReference type="AlphaFoldDB" id="A0A2U0SG48"/>
<keyword evidence="2" id="KW-1185">Reference proteome</keyword>
<evidence type="ECO:0000313" key="1">
    <source>
        <dbReference type="EMBL" id="PVX30349.1"/>
    </source>
</evidence>
<comment type="caution">
    <text evidence="1">The sequence shown here is derived from an EMBL/GenBank/DDBJ whole genome shotgun (WGS) entry which is preliminary data.</text>
</comment>
<protein>
    <submittedName>
        <fullName evidence="1">Uncharacterized protein</fullName>
    </submittedName>
</protein>
<sequence>MARIAHLVAAVSIAPLAALGLKCRESGGWRYAVSPPCALATTMLPGLRALAQIVATRMPADALSAFDCIFAPYVKVNLHRRKFMSSMFVRHID</sequence>